<keyword evidence="7" id="KW-1185">Reference proteome</keyword>
<dbReference type="SUPFAM" id="SSF51735">
    <property type="entry name" value="NAD(P)-binding Rossmann-fold domains"/>
    <property type="match status" value="1"/>
</dbReference>
<dbReference type="Proteomes" id="UP000095281">
    <property type="component" value="Unplaced"/>
</dbReference>
<dbReference type="InterPro" id="IPR026055">
    <property type="entry name" value="FAR"/>
</dbReference>
<evidence type="ECO:0000259" key="6">
    <source>
        <dbReference type="Pfam" id="PF07993"/>
    </source>
</evidence>
<evidence type="ECO:0000256" key="2">
    <source>
        <dbReference type="ARBA" id="ARBA00022516"/>
    </source>
</evidence>
<dbReference type="Pfam" id="PF07993">
    <property type="entry name" value="NAD_binding_4"/>
    <property type="match status" value="1"/>
</dbReference>
<dbReference type="AlphaFoldDB" id="A0A1I8BWC2"/>
<dbReference type="WBParaSite" id="MhA1_Contig734.frz3.gene17">
    <property type="protein sequence ID" value="MhA1_Contig734.frz3.gene17"/>
    <property type="gene ID" value="MhA1_Contig734.frz3.gene17"/>
</dbReference>
<dbReference type="Gene3D" id="3.40.50.720">
    <property type="entry name" value="NAD(P)-binding Rossmann-like Domain"/>
    <property type="match status" value="1"/>
</dbReference>
<dbReference type="OMA" id="RIRCKDE"/>
<sequence length="352" mass="40026">MNNNPIPTSTSSDTDEIELFEEPLNISQHFEGASRIRCKDENRLERILVPICGDLMQEDLGLSYEDQETLANEISIVFHCAATVKFDEALRASIQMNVIGTQRLASLCRRMKRLKAFVHTSTAYANCNKEYTSEHIYEPCVNASKLVEATSWMNEKMLDSLSTQLLDNRPNTYTFAKALAESQLLEQQKQFPPLPIIIIRPSIVGAIWKEPLPGWIDNVNGPTGIFIGVGKGVLTDMCGNVDIKTDIIPVDIVANMLIAAAAYRAKIPLPDKKEENNEKGTMIPIIHCTSGELNPLKWRRFVKIYDKIWRMMETLHYFTTREWTFESNNAIKLWNGMSVEDKKAMRKINLKL</sequence>
<dbReference type="CDD" id="cd09071">
    <property type="entry name" value="FAR_C"/>
    <property type="match status" value="1"/>
</dbReference>
<comment type="function">
    <text evidence="4">Catalyzes the reduction of fatty acyl-CoA to fatty alcohols.</text>
</comment>
<feature type="domain" description="Thioester reductase (TE)" evidence="6">
    <location>
        <begin position="44"/>
        <end position="256"/>
    </location>
</feature>
<keyword evidence="3 4" id="KW-0443">Lipid metabolism</keyword>
<evidence type="ECO:0000256" key="3">
    <source>
        <dbReference type="ARBA" id="ARBA00023098"/>
    </source>
</evidence>
<keyword evidence="2 4" id="KW-0444">Lipid biosynthesis</keyword>
<evidence type="ECO:0000313" key="7">
    <source>
        <dbReference type="Proteomes" id="UP000095281"/>
    </source>
</evidence>
<name>A0A1I8BWC2_MELHA</name>
<comment type="catalytic activity">
    <reaction evidence="4">
        <text>a long-chain fatty acyl-CoA + 2 NADPH + 2 H(+) = a long-chain primary fatty alcohol + 2 NADP(+) + CoA</text>
        <dbReference type="Rhea" id="RHEA:52716"/>
        <dbReference type="ChEBI" id="CHEBI:15378"/>
        <dbReference type="ChEBI" id="CHEBI:57287"/>
        <dbReference type="ChEBI" id="CHEBI:57783"/>
        <dbReference type="ChEBI" id="CHEBI:58349"/>
        <dbReference type="ChEBI" id="CHEBI:77396"/>
        <dbReference type="ChEBI" id="CHEBI:83139"/>
        <dbReference type="EC" id="1.2.1.84"/>
    </reaction>
</comment>
<reference evidence="8" key="1">
    <citation type="submission" date="2016-11" db="UniProtKB">
        <authorList>
            <consortium name="WormBaseParasite"/>
        </authorList>
    </citation>
    <scope>IDENTIFICATION</scope>
</reference>
<evidence type="ECO:0000313" key="8">
    <source>
        <dbReference type="WBParaSite" id="MhA1_Contig734.frz3.gene17"/>
    </source>
</evidence>
<accession>A0A1I8BWC2</accession>
<evidence type="ECO:0000256" key="1">
    <source>
        <dbReference type="ARBA" id="ARBA00005928"/>
    </source>
</evidence>
<dbReference type="EC" id="1.2.1.84" evidence="4"/>
<proteinExistence type="inferred from homology"/>
<dbReference type="InterPro" id="IPR036291">
    <property type="entry name" value="NAD(P)-bd_dom_sf"/>
</dbReference>
<dbReference type="CDD" id="cd05236">
    <property type="entry name" value="FAR-N_SDR_e"/>
    <property type="match status" value="1"/>
</dbReference>
<evidence type="ECO:0000259" key="5">
    <source>
        <dbReference type="Pfam" id="PF03015"/>
    </source>
</evidence>
<organism evidence="7 8">
    <name type="scientific">Meloidogyne hapla</name>
    <name type="common">Root-knot nematode worm</name>
    <dbReference type="NCBI Taxonomy" id="6305"/>
    <lineage>
        <taxon>Eukaryota</taxon>
        <taxon>Metazoa</taxon>
        <taxon>Ecdysozoa</taxon>
        <taxon>Nematoda</taxon>
        <taxon>Chromadorea</taxon>
        <taxon>Rhabditida</taxon>
        <taxon>Tylenchina</taxon>
        <taxon>Tylenchomorpha</taxon>
        <taxon>Tylenchoidea</taxon>
        <taxon>Meloidogynidae</taxon>
        <taxon>Meloidogyninae</taxon>
        <taxon>Meloidogyne</taxon>
    </lineage>
</organism>
<dbReference type="PANTHER" id="PTHR11011">
    <property type="entry name" value="MALE STERILITY PROTEIN 2-RELATED"/>
    <property type="match status" value="1"/>
</dbReference>
<evidence type="ECO:0000256" key="4">
    <source>
        <dbReference type="RuleBase" id="RU363097"/>
    </source>
</evidence>
<dbReference type="InterPro" id="IPR013120">
    <property type="entry name" value="FAR_NAD-bd"/>
</dbReference>
<dbReference type="GO" id="GO:0005777">
    <property type="term" value="C:peroxisome"/>
    <property type="evidence" value="ECO:0007669"/>
    <property type="project" value="TreeGrafter"/>
</dbReference>
<dbReference type="PANTHER" id="PTHR11011:SF45">
    <property type="entry name" value="FATTY ACYL-COA REDUCTASE CG8306-RELATED"/>
    <property type="match status" value="1"/>
</dbReference>
<comment type="similarity">
    <text evidence="1 4">Belongs to the fatty acyl-CoA reductase family.</text>
</comment>
<feature type="domain" description="Fatty acyl-CoA reductase C-terminal" evidence="5">
    <location>
        <begin position="299"/>
        <end position="343"/>
    </location>
</feature>
<protein>
    <recommendedName>
        <fullName evidence="4">Fatty acyl-CoA reductase</fullName>
        <ecNumber evidence="4">1.2.1.84</ecNumber>
    </recommendedName>
</protein>
<dbReference type="GO" id="GO:0035336">
    <property type="term" value="P:long-chain fatty-acyl-CoA metabolic process"/>
    <property type="evidence" value="ECO:0007669"/>
    <property type="project" value="TreeGrafter"/>
</dbReference>
<dbReference type="GO" id="GO:0080019">
    <property type="term" value="F:alcohol-forming very long-chain fatty acyl-CoA reductase activity"/>
    <property type="evidence" value="ECO:0007669"/>
    <property type="project" value="InterPro"/>
</dbReference>
<keyword evidence="4" id="KW-0560">Oxidoreductase</keyword>
<dbReference type="GO" id="GO:0102965">
    <property type="term" value="F:alcohol-forming long-chain fatty acyl-CoA reductase activity"/>
    <property type="evidence" value="ECO:0007669"/>
    <property type="project" value="UniProtKB-EC"/>
</dbReference>
<dbReference type="Pfam" id="PF03015">
    <property type="entry name" value="Sterile"/>
    <property type="match status" value="1"/>
</dbReference>
<dbReference type="InterPro" id="IPR033640">
    <property type="entry name" value="FAR_C"/>
</dbReference>
<keyword evidence="4" id="KW-0521">NADP</keyword>